<feature type="compositionally biased region" description="Low complexity" evidence="1">
    <location>
        <begin position="32"/>
        <end position="45"/>
    </location>
</feature>
<dbReference type="Proteomes" id="UP001183176">
    <property type="component" value="Unassembled WGS sequence"/>
</dbReference>
<feature type="region of interest" description="Disordered" evidence="1">
    <location>
        <begin position="226"/>
        <end position="247"/>
    </location>
</feature>
<gene>
    <name evidence="3" type="ORF">RM423_23450</name>
</gene>
<evidence type="ECO:0000256" key="1">
    <source>
        <dbReference type="SAM" id="MobiDB-lite"/>
    </source>
</evidence>
<organism evidence="3 4">
    <name type="scientific">Jatrophihabitans lederbergiae</name>
    <dbReference type="NCBI Taxonomy" id="3075547"/>
    <lineage>
        <taxon>Bacteria</taxon>
        <taxon>Bacillati</taxon>
        <taxon>Actinomycetota</taxon>
        <taxon>Actinomycetes</taxon>
        <taxon>Jatrophihabitantales</taxon>
        <taxon>Jatrophihabitantaceae</taxon>
        <taxon>Jatrophihabitans</taxon>
    </lineage>
</organism>
<keyword evidence="4" id="KW-1185">Reference proteome</keyword>
<comment type="caution">
    <text evidence="3">The sequence shown here is derived from an EMBL/GenBank/DDBJ whole genome shotgun (WGS) entry which is preliminary data.</text>
</comment>
<evidence type="ECO:0008006" key="5">
    <source>
        <dbReference type="Google" id="ProtNLM"/>
    </source>
</evidence>
<feature type="region of interest" description="Disordered" evidence="1">
    <location>
        <begin position="32"/>
        <end position="71"/>
    </location>
</feature>
<dbReference type="EMBL" id="JAVREH010000088">
    <property type="protein sequence ID" value="MDT0264324.1"/>
    <property type="molecule type" value="Genomic_DNA"/>
</dbReference>
<evidence type="ECO:0000313" key="3">
    <source>
        <dbReference type="EMBL" id="MDT0264324.1"/>
    </source>
</evidence>
<dbReference type="RefSeq" id="WP_311425463.1">
    <property type="nucleotide sequence ID" value="NZ_JAVREH010000088.1"/>
</dbReference>
<keyword evidence="2" id="KW-0732">Signal</keyword>
<proteinExistence type="predicted"/>
<name>A0ABU2JHZ9_9ACTN</name>
<accession>A0ABU2JHZ9</accession>
<evidence type="ECO:0000313" key="4">
    <source>
        <dbReference type="Proteomes" id="UP001183176"/>
    </source>
</evidence>
<feature type="signal peptide" evidence="2">
    <location>
        <begin position="1"/>
        <end position="32"/>
    </location>
</feature>
<feature type="compositionally biased region" description="Low complexity" evidence="1">
    <location>
        <begin position="55"/>
        <end position="71"/>
    </location>
</feature>
<sequence length="247" mass="24736">MTARLRRDVLVPRSAAVLALAGVLALTGCTKAPSGGSASGSNSASRTPASTPVRSSAAPSPKATTKAAAPSLGGRCDDLLPTGRVNIALHRVVSGRTAFILGVPEPDIGRLIYLNCRYGVAVPVKGKPAAEPLVEVGISLYDSAARAARRVEGTADDYRSHGASEARTKVGQYPATVLSGYGSPTLVMAAGVRSIAVTVDPRLIPQSAATGLASLARAALDATARFTPGPAAGRSPGAATASPSTTG</sequence>
<protein>
    <recommendedName>
        <fullName evidence="5">DUF3558 domain-containing protein</fullName>
    </recommendedName>
</protein>
<evidence type="ECO:0000256" key="2">
    <source>
        <dbReference type="SAM" id="SignalP"/>
    </source>
</evidence>
<feature type="chain" id="PRO_5046235703" description="DUF3558 domain-containing protein" evidence="2">
    <location>
        <begin position="33"/>
        <end position="247"/>
    </location>
</feature>
<dbReference type="PROSITE" id="PS51257">
    <property type="entry name" value="PROKAR_LIPOPROTEIN"/>
    <property type="match status" value="1"/>
</dbReference>
<reference evidence="4" key="1">
    <citation type="submission" date="2023-07" db="EMBL/GenBank/DDBJ databases">
        <title>30 novel species of actinomycetes from the DSMZ collection.</title>
        <authorList>
            <person name="Nouioui I."/>
        </authorList>
    </citation>
    <scope>NUCLEOTIDE SEQUENCE [LARGE SCALE GENOMIC DNA]</scope>
    <source>
        <strain evidence="4">DSM 44399</strain>
    </source>
</reference>